<evidence type="ECO:0008006" key="3">
    <source>
        <dbReference type="Google" id="ProtNLM"/>
    </source>
</evidence>
<name>A0A7S3WGY7_EMIHU</name>
<feature type="region of interest" description="Disordered" evidence="1">
    <location>
        <begin position="244"/>
        <end position="271"/>
    </location>
</feature>
<organism evidence="2">
    <name type="scientific">Emiliania huxleyi</name>
    <name type="common">Coccolithophore</name>
    <name type="synonym">Pontosphaera huxleyi</name>
    <dbReference type="NCBI Taxonomy" id="2903"/>
    <lineage>
        <taxon>Eukaryota</taxon>
        <taxon>Haptista</taxon>
        <taxon>Haptophyta</taxon>
        <taxon>Prymnesiophyceae</taxon>
        <taxon>Isochrysidales</taxon>
        <taxon>Noelaerhabdaceae</taxon>
        <taxon>Emiliania</taxon>
    </lineage>
</organism>
<feature type="region of interest" description="Disordered" evidence="1">
    <location>
        <begin position="68"/>
        <end position="89"/>
    </location>
</feature>
<sequence>MATHNQHLCPEGGGYQTEVYPTGQCVPNPTTQPERPSYLFSLSPPAVAGRLVDCTPHDNCTAASLLLPGKTQIPPSDTRPPDAESRQSVEGVYDVEGVETVETGRNAWLTVFPPSSNCSRPPVTTYKLRRGACTQLPVTGDTYWTGGCRGWACQWFSQGVSAAGDDAEVLPTRDGREMMPRSRRLGCAAGCASCTGDAKVDHCPTATAPTLPDRFRTFGIGEATDWTRTHPWRSPGAAPVLDACGVAGGAPRDNSAPGGHPPPGHAWGARGSLLPPLASSAPASWRAGGVVEVGWGIAANHGGGYAYRLCPASAPLTEECFQANHLPFADAASTLRLGGGGEVRAPAADVSKGTVPAGGAWRRNPVPACRGGSCDAPQFPPPAGCDATCWGTSDNASIGRVLPVIVDRLKLPVSLRPGRYVLGFRWDCEATSQVWASCSDVTILSGGAGGVSAAQQ</sequence>
<evidence type="ECO:0000313" key="2">
    <source>
        <dbReference type="EMBL" id="CAE0554824.1"/>
    </source>
</evidence>
<dbReference type="AlphaFoldDB" id="A0A7S3WGY7"/>
<dbReference type="EMBL" id="HBIR01027057">
    <property type="protein sequence ID" value="CAE0554824.1"/>
    <property type="molecule type" value="Transcribed_RNA"/>
</dbReference>
<reference evidence="2" key="1">
    <citation type="submission" date="2021-01" db="EMBL/GenBank/DDBJ databases">
        <authorList>
            <person name="Corre E."/>
            <person name="Pelletier E."/>
            <person name="Niang G."/>
            <person name="Scheremetjew M."/>
            <person name="Finn R."/>
            <person name="Kale V."/>
            <person name="Holt S."/>
            <person name="Cochrane G."/>
            <person name="Meng A."/>
            <person name="Brown T."/>
            <person name="Cohen L."/>
        </authorList>
    </citation>
    <scope>NUCLEOTIDE SEQUENCE</scope>
    <source>
        <strain evidence="2">379</strain>
    </source>
</reference>
<protein>
    <recommendedName>
        <fullName evidence="3">Chitin-binding type-4 domain-containing protein</fullName>
    </recommendedName>
</protein>
<gene>
    <name evidence="2" type="ORF">EHUX00137_LOCUS20868</name>
</gene>
<evidence type="ECO:0000256" key="1">
    <source>
        <dbReference type="SAM" id="MobiDB-lite"/>
    </source>
</evidence>
<accession>A0A7S3WGY7</accession>
<proteinExistence type="predicted"/>